<evidence type="ECO:0000313" key="4">
    <source>
        <dbReference type="EMBL" id="HIZ48397.1"/>
    </source>
</evidence>
<keyword evidence="2" id="KW-0804">Transcription</keyword>
<keyword evidence="1" id="KW-0805">Transcription regulation</keyword>
<dbReference type="GO" id="GO:0043565">
    <property type="term" value="F:sequence-specific DNA binding"/>
    <property type="evidence" value="ECO:0007669"/>
    <property type="project" value="InterPro"/>
</dbReference>
<comment type="caution">
    <text evidence="4">The sequence shown here is derived from an EMBL/GenBank/DDBJ whole genome shotgun (WGS) entry which is preliminary data.</text>
</comment>
<evidence type="ECO:0000256" key="2">
    <source>
        <dbReference type="ARBA" id="ARBA00023163"/>
    </source>
</evidence>
<feature type="domain" description="HTH araC/xylS-type" evidence="3">
    <location>
        <begin position="1"/>
        <end position="30"/>
    </location>
</feature>
<evidence type="ECO:0000313" key="5">
    <source>
        <dbReference type="Proteomes" id="UP000824031"/>
    </source>
</evidence>
<reference evidence="4" key="2">
    <citation type="submission" date="2021-04" db="EMBL/GenBank/DDBJ databases">
        <authorList>
            <person name="Gilroy R."/>
        </authorList>
    </citation>
    <scope>NUCLEOTIDE SEQUENCE</scope>
    <source>
        <strain evidence="4">3436</strain>
    </source>
</reference>
<dbReference type="AlphaFoldDB" id="A0A9D2JGJ3"/>
<dbReference type="InterPro" id="IPR018060">
    <property type="entry name" value="HTH_AraC"/>
</dbReference>
<dbReference type="GO" id="GO:0003700">
    <property type="term" value="F:DNA-binding transcription factor activity"/>
    <property type="evidence" value="ECO:0007669"/>
    <property type="project" value="InterPro"/>
</dbReference>
<protein>
    <submittedName>
        <fullName evidence="4">AraC family transcriptional regulator</fullName>
    </submittedName>
</protein>
<evidence type="ECO:0000259" key="3">
    <source>
        <dbReference type="PROSITE" id="PS01124"/>
    </source>
</evidence>
<dbReference type="InterPro" id="IPR009057">
    <property type="entry name" value="Homeodomain-like_sf"/>
</dbReference>
<dbReference type="Gene3D" id="1.10.10.60">
    <property type="entry name" value="Homeodomain-like"/>
    <property type="match status" value="1"/>
</dbReference>
<evidence type="ECO:0000256" key="1">
    <source>
        <dbReference type="ARBA" id="ARBA00023015"/>
    </source>
</evidence>
<dbReference type="EMBL" id="DXBO01000100">
    <property type="protein sequence ID" value="HIZ48397.1"/>
    <property type="molecule type" value="Genomic_DNA"/>
</dbReference>
<dbReference type="Pfam" id="PF00165">
    <property type="entry name" value="HTH_AraC"/>
    <property type="match status" value="1"/>
</dbReference>
<sequence length="37" mass="4303">MTENGFSNYSSFSKIFRKLYGVTPAEYRAQLRSAIRL</sequence>
<proteinExistence type="predicted"/>
<gene>
    <name evidence="4" type="ORF">H9810_06760</name>
</gene>
<dbReference type="SUPFAM" id="SSF46689">
    <property type="entry name" value="Homeodomain-like"/>
    <property type="match status" value="1"/>
</dbReference>
<name>A0A9D2JGJ3_9FIRM</name>
<dbReference type="Proteomes" id="UP000824031">
    <property type="component" value="Unassembled WGS sequence"/>
</dbReference>
<organism evidence="4 5">
    <name type="scientific">Candidatus Gemmiger excrementavium</name>
    <dbReference type="NCBI Taxonomy" id="2838608"/>
    <lineage>
        <taxon>Bacteria</taxon>
        <taxon>Bacillati</taxon>
        <taxon>Bacillota</taxon>
        <taxon>Clostridia</taxon>
        <taxon>Eubacteriales</taxon>
        <taxon>Gemmiger</taxon>
    </lineage>
</organism>
<dbReference type="PROSITE" id="PS01124">
    <property type="entry name" value="HTH_ARAC_FAMILY_2"/>
    <property type="match status" value="1"/>
</dbReference>
<reference evidence="4" key="1">
    <citation type="journal article" date="2021" name="PeerJ">
        <title>Extensive microbial diversity within the chicken gut microbiome revealed by metagenomics and culture.</title>
        <authorList>
            <person name="Gilroy R."/>
            <person name="Ravi A."/>
            <person name="Getino M."/>
            <person name="Pursley I."/>
            <person name="Horton D.L."/>
            <person name="Alikhan N.F."/>
            <person name="Baker D."/>
            <person name="Gharbi K."/>
            <person name="Hall N."/>
            <person name="Watson M."/>
            <person name="Adriaenssens E.M."/>
            <person name="Foster-Nyarko E."/>
            <person name="Jarju S."/>
            <person name="Secka A."/>
            <person name="Antonio M."/>
            <person name="Oren A."/>
            <person name="Chaudhuri R.R."/>
            <person name="La Ragione R."/>
            <person name="Hildebrand F."/>
            <person name="Pallen M.J."/>
        </authorList>
    </citation>
    <scope>NUCLEOTIDE SEQUENCE</scope>
    <source>
        <strain evidence="4">3436</strain>
    </source>
</reference>
<accession>A0A9D2JGJ3</accession>